<reference evidence="7 8" key="1">
    <citation type="submission" date="2012-01" db="EMBL/GenBank/DDBJ databases">
        <title>Complete sequence of chromosome of Clostridium pasteurianum BC1.</title>
        <authorList>
            <consortium name="US DOE Joint Genome Institute"/>
            <person name="Lucas S."/>
            <person name="Han J."/>
            <person name="Lapidus A."/>
            <person name="Cheng J.-F."/>
            <person name="Goodwin L."/>
            <person name="Pitluck S."/>
            <person name="Peters L."/>
            <person name="Mikhailova N."/>
            <person name="Teshima H."/>
            <person name="Detter J.C."/>
            <person name="Han C."/>
            <person name="Tapia R."/>
            <person name="Land M."/>
            <person name="Hauser L."/>
            <person name="Kyrpides N."/>
            <person name="Ivanova N."/>
            <person name="Pagani I."/>
            <person name="Dunn J."/>
            <person name="Taghavi S."/>
            <person name="Francis A."/>
            <person name="van der Lelie D."/>
            <person name="Woyke T."/>
        </authorList>
    </citation>
    <scope>NUCLEOTIDE SEQUENCE [LARGE SCALE GENOMIC DNA]</scope>
    <source>
        <strain evidence="7 8">BC1</strain>
    </source>
</reference>
<dbReference type="eggNOG" id="COG2165">
    <property type="taxonomic scope" value="Bacteria"/>
</dbReference>
<dbReference type="PRINTS" id="PR00813">
    <property type="entry name" value="BCTERIALGSPG"/>
</dbReference>
<dbReference type="InterPro" id="IPR012902">
    <property type="entry name" value="N_methyl_site"/>
</dbReference>
<keyword evidence="3 6" id="KW-0812">Transmembrane</keyword>
<sequence length="145" mass="15550">MKNELVLNSNNIGVNTTKESLIKKKKKGFTLVELIAVIAILAILAAIIVPRVANYTTSANNAKRLADAKTIAQAAELYQTETGNTIPDDTPLTDSDSTATNDLKSILTTTVSGKTYLSNFPTDSTELSAIGPNYSNLKTYITTTH</sequence>
<dbReference type="GO" id="GO:0016020">
    <property type="term" value="C:membrane"/>
    <property type="evidence" value="ECO:0007669"/>
    <property type="project" value="UniProtKB-SubCell"/>
</dbReference>
<dbReference type="Proteomes" id="UP000013523">
    <property type="component" value="Chromosome"/>
</dbReference>
<organism evidence="7 8">
    <name type="scientific">Clostridium pasteurianum BC1</name>
    <dbReference type="NCBI Taxonomy" id="86416"/>
    <lineage>
        <taxon>Bacteria</taxon>
        <taxon>Bacillati</taxon>
        <taxon>Bacillota</taxon>
        <taxon>Clostridia</taxon>
        <taxon>Eubacteriales</taxon>
        <taxon>Clostridiaceae</taxon>
        <taxon>Clostridium</taxon>
    </lineage>
</organism>
<dbReference type="EMBL" id="CP003261">
    <property type="protein sequence ID" value="AGK98209.1"/>
    <property type="molecule type" value="Genomic_DNA"/>
</dbReference>
<dbReference type="NCBIfam" id="TIGR02532">
    <property type="entry name" value="IV_pilin_GFxxxE"/>
    <property type="match status" value="1"/>
</dbReference>
<dbReference type="GO" id="GO:0015628">
    <property type="term" value="P:protein secretion by the type II secretion system"/>
    <property type="evidence" value="ECO:0007669"/>
    <property type="project" value="InterPro"/>
</dbReference>
<dbReference type="Gene3D" id="3.30.700.10">
    <property type="entry name" value="Glycoprotein, Type 4 Pilin"/>
    <property type="match status" value="1"/>
</dbReference>
<dbReference type="KEGG" id="cpas:Clopa_3415"/>
<proteinExistence type="predicted"/>
<dbReference type="InterPro" id="IPR045584">
    <property type="entry name" value="Pilin-like"/>
</dbReference>
<dbReference type="STRING" id="86416.Clopa_3415"/>
<dbReference type="InterPro" id="IPR000983">
    <property type="entry name" value="Bac_GSPG_pilin"/>
</dbReference>
<evidence type="ECO:0000256" key="2">
    <source>
        <dbReference type="ARBA" id="ARBA00022481"/>
    </source>
</evidence>
<dbReference type="PANTHER" id="PTHR30093">
    <property type="entry name" value="GENERAL SECRETION PATHWAY PROTEIN G"/>
    <property type="match status" value="1"/>
</dbReference>
<keyword evidence="2" id="KW-0488">Methylation</keyword>
<dbReference type="OrthoDB" id="9915949at2"/>
<evidence type="ECO:0000256" key="1">
    <source>
        <dbReference type="ARBA" id="ARBA00004167"/>
    </source>
</evidence>
<dbReference type="GO" id="GO:0015627">
    <property type="term" value="C:type II protein secretion system complex"/>
    <property type="evidence" value="ECO:0007669"/>
    <property type="project" value="InterPro"/>
</dbReference>
<protein>
    <submittedName>
        <fullName evidence="7">Prepilin-type N-terminal cleavage/methylation domain-containing protein</fullName>
    </submittedName>
</protein>
<dbReference type="HOGENOM" id="CLU_1783514_0_0_9"/>
<dbReference type="RefSeq" id="WP_015616494.1">
    <property type="nucleotide sequence ID" value="NC_021182.1"/>
</dbReference>
<dbReference type="Pfam" id="PF07963">
    <property type="entry name" value="N_methyl"/>
    <property type="match status" value="1"/>
</dbReference>
<feature type="transmembrane region" description="Helical" evidence="6">
    <location>
        <begin position="28"/>
        <end position="49"/>
    </location>
</feature>
<name>R4KCF1_CLOPA</name>
<evidence type="ECO:0000313" key="8">
    <source>
        <dbReference type="Proteomes" id="UP000013523"/>
    </source>
</evidence>
<comment type="subcellular location">
    <subcellularLocation>
        <location evidence="1">Membrane</location>
        <topology evidence="1">Single-pass membrane protein</topology>
    </subcellularLocation>
</comment>
<evidence type="ECO:0000256" key="4">
    <source>
        <dbReference type="ARBA" id="ARBA00022989"/>
    </source>
</evidence>
<evidence type="ECO:0000256" key="5">
    <source>
        <dbReference type="ARBA" id="ARBA00023136"/>
    </source>
</evidence>
<dbReference type="PANTHER" id="PTHR30093:SF44">
    <property type="entry name" value="TYPE II SECRETION SYSTEM CORE PROTEIN G"/>
    <property type="match status" value="1"/>
</dbReference>
<dbReference type="PATRIC" id="fig|86416.3.peg.3409"/>
<keyword evidence="8" id="KW-1185">Reference proteome</keyword>
<keyword evidence="5 6" id="KW-0472">Membrane</keyword>
<dbReference type="SUPFAM" id="SSF54523">
    <property type="entry name" value="Pili subunits"/>
    <property type="match status" value="1"/>
</dbReference>
<evidence type="ECO:0000256" key="3">
    <source>
        <dbReference type="ARBA" id="ARBA00022692"/>
    </source>
</evidence>
<gene>
    <name evidence="7" type="ORF">Clopa_3415</name>
</gene>
<dbReference type="PROSITE" id="PS00409">
    <property type="entry name" value="PROKAR_NTER_METHYL"/>
    <property type="match status" value="1"/>
</dbReference>
<accession>R4KCF1</accession>
<keyword evidence="4 6" id="KW-1133">Transmembrane helix</keyword>
<evidence type="ECO:0000313" key="7">
    <source>
        <dbReference type="EMBL" id="AGK98209.1"/>
    </source>
</evidence>
<evidence type="ECO:0000256" key="6">
    <source>
        <dbReference type="SAM" id="Phobius"/>
    </source>
</evidence>
<dbReference type="AlphaFoldDB" id="R4KCF1"/>